<evidence type="ECO:0000313" key="4">
    <source>
        <dbReference type="Proteomes" id="UP001341840"/>
    </source>
</evidence>
<organism evidence="3 4">
    <name type="scientific">Stylosanthes scabra</name>
    <dbReference type="NCBI Taxonomy" id="79078"/>
    <lineage>
        <taxon>Eukaryota</taxon>
        <taxon>Viridiplantae</taxon>
        <taxon>Streptophyta</taxon>
        <taxon>Embryophyta</taxon>
        <taxon>Tracheophyta</taxon>
        <taxon>Spermatophyta</taxon>
        <taxon>Magnoliopsida</taxon>
        <taxon>eudicotyledons</taxon>
        <taxon>Gunneridae</taxon>
        <taxon>Pentapetalae</taxon>
        <taxon>rosids</taxon>
        <taxon>fabids</taxon>
        <taxon>Fabales</taxon>
        <taxon>Fabaceae</taxon>
        <taxon>Papilionoideae</taxon>
        <taxon>50 kb inversion clade</taxon>
        <taxon>dalbergioids sensu lato</taxon>
        <taxon>Dalbergieae</taxon>
        <taxon>Pterocarpus clade</taxon>
        <taxon>Stylosanthes</taxon>
    </lineage>
</organism>
<protein>
    <submittedName>
        <fullName evidence="3">Uncharacterized protein</fullName>
    </submittedName>
</protein>
<reference evidence="3 4" key="1">
    <citation type="journal article" date="2023" name="Plants (Basel)">
        <title>Bridging the Gap: Combining Genomics and Transcriptomics Approaches to Understand Stylosanthes scabra, an Orphan Legume from the Brazilian Caatinga.</title>
        <authorList>
            <person name="Ferreira-Neto J.R.C."/>
            <person name="da Silva M.D."/>
            <person name="Binneck E."/>
            <person name="de Melo N.F."/>
            <person name="da Silva R.H."/>
            <person name="de Melo A.L.T.M."/>
            <person name="Pandolfi V."/>
            <person name="Bustamante F.O."/>
            <person name="Brasileiro-Vidal A.C."/>
            <person name="Benko-Iseppon A.M."/>
        </authorList>
    </citation>
    <scope>NUCLEOTIDE SEQUENCE [LARGE SCALE GENOMIC DNA]</scope>
    <source>
        <tissue evidence="3">Leaves</tissue>
    </source>
</reference>
<dbReference type="InterPro" id="IPR051504">
    <property type="entry name" value="Plant_metabolite_acyltrans"/>
</dbReference>
<gene>
    <name evidence="3" type="ORF">PIB30_022629</name>
</gene>
<dbReference type="PANTHER" id="PTHR31625">
    <property type="match status" value="1"/>
</dbReference>
<keyword evidence="4" id="KW-1185">Reference proteome</keyword>
<sequence length="121" mass="14123">MIEDPNGLKPIILETVWNSPRERFMSLGHNAPSDNVRRTFVLRRDHVDNLKKYVSTECQRHGIGTSHLSTFVVTCSLFWVCKVKLEHVKFNDDEELYLCSWLDCRSRNVGNSLNILWKLFG</sequence>
<name>A0ABU6S9Z5_9FABA</name>
<proteinExistence type="predicted"/>
<evidence type="ECO:0000256" key="2">
    <source>
        <dbReference type="ARBA" id="ARBA00023315"/>
    </source>
</evidence>
<keyword evidence="2" id="KW-0012">Acyltransferase</keyword>
<accession>A0ABU6S9Z5</accession>
<evidence type="ECO:0000256" key="1">
    <source>
        <dbReference type="ARBA" id="ARBA00022679"/>
    </source>
</evidence>
<keyword evidence="1" id="KW-0808">Transferase</keyword>
<dbReference type="Gene3D" id="3.30.559.10">
    <property type="entry name" value="Chloramphenicol acetyltransferase-like domain"/>
    <property type="match status" value="1"/>
</dbReference>
<dbReference type="InterPro" id="IPR023213">
    <property type="entry name" value="CAT-like_dom_sf"/>
</dbReference>
<evidence type="ECO:0000313" key="3">
    <source>
        <dbReference type="EMBL" id="MED6132845.1"/>
    </source>
</evidence>
<comment type="caution">
    <text evidence="3">The sequence shown here is derived from an EMBL/GenBank/DDBJ whole genome shotgun (WGS) entry which is preliminary data.</text>
</comment>
<dbReference type="Proteomes" id="UP001341840">
    <property type="component" value="Unassembled WGS sequence"/>
</dbReference>
<dbReference type="EMBL" id="JASCZI010060492">
    <property type="protein sequence ID" value="MED6132845.1"/>
    <property type="molecule type" value="Genomic_DNA"/>
</dbReference>